<dbReference type="Proteomes" id="UP001207687">
    <property type="component" value="Unassembled WGS sequence"/>
</dbReference>
<organism evidence="1 2">
    <name type="scientific">Lactococcus lactis</name>
    <dbReference type="NCBI Taxonomy" id="1358"/>
    <lineage>
        <taxon>Bacteria</taxon>
        <taxon>Bacillati</taxon>
        <taxon>Bacillota</taxon>
        <taxon>Bacilli</taxon>
        <taxon>Lactobacillales</taxon>
        <taxon>Streptococcaceae</taxon>
        <taxon>Lactococcus</taxon>
    </lineage>
</organism>
<dbReference type="RefSeq" id="WP_242328016.1">
    <property type="nucleotide sequence ID" value="NZ_CAKOCK010000026.1"/>
</dbReference>
<sequence length="145" mass="16785">MHNPKEIKFNSHVFFLFSITIFMLLSIFLGKVWIELAFIFAIAWLVSELIKPQISKIIPLTIIILSIFALSNIKNNNYQTDSNSKTTYTQKGKWKIAEPDKVFVSPKGYCYTQVVNPAKFKYITRDQAIYEGYKMGTKSNEYVIP</sequence>
<reference evidence="1" key="1">
    <citation type="submission" date="2023-08" db="EMBL/GenBank/DDBJ databases">
        <title>Genomic analyses of the natural microbiome of Caenorhabditis elegans.</title>
        <authorList>
            <person name="Samuel B."/>
        </authorList>
    </citation>
    <scope>NUCLEOTIDE SEQUENCE</scope>
    <source>
        <strain evidence="1">BIGb0220</strain>
    </source>
</reference>
<gene>
    <name evidence="1" type="ORF">M2256_000911</name>
</gene>
<dbReference type="EMBL" id="JAOQNN010000001">
    <property type="protein sequence ID" value="MCW2280453.1"/>
    <property type="molecule type" value="Genomic_DNA"/>
</dbReference>
<comment type="caution">
    <text evidence="1">The sequence shown here is derived from an EMBL/GenBank/DDBJ whole genome shotgun (WGS) entry which is preliminary data.</text>
</comment>
<evidence type="ECO:0000313" key="1">
    <source>
        <dbReference type="EMBL" id="MCW2280453.1"/>
    </source>
</evidence>
<protein>
    <submittedName>
        <fullName evidence="1">Uncharacterized protein</fullName>
    </submittedName>
</protein>
<name>A0AAW5TNY0_9LACT</name>
<dbReference type="AlphaFoldDB" id="A0AAW5TNY0"/>
<evidence type="ECO:0000313" key="2">
    <source>
        <dbReference type="Proteomes" id="UP001207687"/>
    </source>
</evidence>
<accession>A0AAW5TNY0</accession>
<proteinExistence type="predicted"/>